<dbReference type="Proteomes" id="UP000327157">
    <property type="component" value="Unassembled WGS sequence"/>
</dbReference>
<evidence type="ECO:0000259" key="2">
    <source>
        <dbReference type="Pfam" id="PF12937"/>
    </source>
</evidence>
<sequence length="504" mass="58224">MCALLYLLFHPLLFRFDSYLCLTLPFVTVRLRYKSSKRLNCDGVRLFGGGWEAGEMEDGGFPVRKWEDLNIDILVRIFQSFDIFELTSGIAHVCSAWRLACCDPLLWKKLDLSMLKSNFIKIPLEPYVYVDGRSDKTLTRILKTSLSLSKGNIMTLVFHFNLFVSDDQLTYTAERCPHLKRLVMPAWNRIKKTGICKAIRCWKELESLTMPSIANPPYLLEEIKRNCKNFSELKIMGPCDIFFASTLVEHLPKLKVLSLRCSTLLKDVLIMILDRLEHLEVLNISHCLLIETPPPPATRRLKASRLQRFLTCMQDSCVMCQRTKNDEGIMRWYKYEEGLWKEDEDLVPILGNQGPENDGVGLAGRQSEPAPMEKQKLKDPMEEIGENLDPYNPSIVCLLCQHLDSSSAIRKVSGSAVCKEWRSTLCDPRLWNKLDFSTMKSHFIKTPDKPYVYVCSRSEMTPTRVLKISLSLSKIYNMHAHAGQQLVVHHVHEEQKRPRVHRWR</sequence>
<dbReference type="InterPro" id="IPR001810">
    <property type="entry name" value="F-box_dom"/>
</dbReference>
<evidence type="ECO:0000256" key="1">
    <source>
        <dbReference type="SAM" id="SignalP"/>
    </source>
</evidence>
<accession>A0A5N5GGQ8</accession>
<dbReference type="SUPFAM" id="SSF52047">
    <property type="entry name" value="RNI-like"/>
    <property type="match status" value="1"/>
</dbReference>
<feature type="domain" description="F-box" evidence="2">
    <location>
        <begin position="72"/>
        <end position="112"/>
    </location>
</feature>
<dbReference type="InterPro" id="IPR036047">
    <property type="entry name" value="F-box-like_dom_sf"/>
</dbReference>
<keyword evidence="4" id="KW-1185">Reference proteome</keyword>
<proteinExistence type="predicted"/>
<feature type="chain" id="PRO_5024357174" evidence="1">
    <location>
        <begin position="24"/>
        <end position="504"/>
    </location>
</feature>
<dbReference type="Gene3D" id="1.20.1280.50">
    <property type="match status" value="1"/>
</dbReference>
<dbReference type="OrthoDB" id="722566at2759"/>
<evidence type="ECO:0000313" key="4">
    <source>
        <dbReference type="Proteomes" id="UP000327157"/>
    </source>
</evidence>
<dbReference type="SUPFAM" id="SSF81383">
    <property type="entry name" value="F-box domain"/>
    <property type="match status" value="2"/>
</dbReference>
<gene>
    <name evidence="3" type="ORF">D8674_041909</name>
</gene>
<evidence type="ECO:0000313" key="3">
    <source>
        <dbReference type="EMBL" id="KAB2609954.1"/>
    </source>
</evidence>
<dbReference type="EMBL" id="SMOL01000501">
    <property type="protein sequence ID" value="KAB2609954.1"/>
    <property type="molecule type" value="Genomic_DNA"/>
</dbReference>
<organism evidence="3 4">
    <name type="scientific">Pyrus ussuriensis x Pyrus communis</name>
    <dbReference type="NCBI Taxonomy" id="2448454"/>
    <lineage>
        <taxon>Eukaryota</taxon>
        <taxon>Viridiplantae</taxon>
        <taxon>Streptophyta</taxon>
        <taxon>Embryophyta</taxon>
        <taxon>Tracheophyta</taxon>
        <taxon>Spermatophyta</taxon>
        <taxon>Magnoliopsida</taxon>
        <taxon>eudicotyledons</taxon>
        <taxon>Gunneridae</taxon>
        <taxon>Pentapetalae</taxon>
        <taxon>rosids</taxon>
        <taxon>fabids</taxon>
        <taxon>Rosales</taxon>
        <taxon>Rosaceae</taxon>
        <taxon>Amygdaloideae</taxon>
        <taxon>Maleae</taxon>
        <taxon>Pyrus</taxon>
    </lineage>
</organism>
<dbReference type="InterPro" id="IPR032675">
    <property type="entry name" value="LRR_dom_sf"/>
</dbReference>
<comment type="caution">
    <text evidence="3">The sequence shown here is derived from an EMBL/GenBank/DDBJ whole genome shotgun (WGS) entry which is preliminary data.</text>
</comment>
<dbReference type="Gene3D" id="3.80.10.10">
    <property type="entry name" value="Ribonuclease Inhibitor"/>
    <property type="match status" value="1"/>
</dbReference>
<dbReference type="Pfam" id="PF12937">
    <property type="entry name" value="F-box-like"/>
    <property type="match status" value="1"/>
</dbReference>
<keyword evidence="1" id="KW-0732">Signal</keyword>
<dbReference type="PANTHER" id="PTHR38926">
    <property type="entry name" value="F-BOX DOMAIN CONTAINING PROTEIN, EXPRESSED"/>
    <property type="match status" value="1"/>
</dbReference>
<name>A0A5N5GGQ8_9ROSA</name>
<reference evidence="3 4" key="2">
    <citation type="submission" date="2019-11" db="EMBL/GenBank/DDBJ databases">
        <title>A de novo genome assembly of a pear dwarfing rootstock.</title>
        <authorList>
            <person name="Wang F."/>
            <person name="Wang J."/>
            <person name="Li S."/>
            <person name="Zhang Y."/>
            <person name="Fang M."/>
            <person name="Ma L."/>
            <person name="Zhao Y."/>
            <person name="Jiang S."/>
        </authorList>
    </citation>
    <scope>NUCLEOTIDE SEQUENCE [LARGE SCALE GENOMIC DNA]</scope>
    <source>
        <strain evidence="3">S2</strain>
        <tissue evidence="3">Leaf</tissue>
    </source>
</reference>
<reference evidence="3 4" key="1">
    <citation type="submission" date="2019-09" db="EMBL/GenBank/DDBJ databases">
        <authorList>
            <person name="Ou C."/>
        </authorList>
    </citation>
    <scope>NUCLEOTIDE SEQUENCE [LARGE SCALE GENOMIC DNA]</scope>
    <source>
        <strain evidence="3">S2</strain>
        <tissue evidence="3">Leaf</tissue>
    </source>
</reference>
<feature type="signal peptide" evidence="1">
    <location>
        <begin position="1"/>
        <end position="23"/>
    </location>
</feature>
<dbReference type="PANTHER" id="PTHR38926:SF13">
    <property type="entry name" value="F-BOX DOMAIN CONTAINING PROTEIN, EXPRESSED"/>
    <property type="match status" value="1"/>
</dbReference>
<dbReference type="AlphaFoldDB" id="A0A5N5GGQ8"/>
<protein>
    <submittedName>
        <fullName evidence="3">F-box/LRR-repeat protein</fullName>
    </submittedName>
</protein>